<name>A0ABU7T4Y6_9HYPH</name>
<protein>
    <submittedName>
        <fullName evidence="1">Uncharacterized protein</fullName>
    </submittedName>
</protein>
<evidence type="ECO:0000313" key="2">
    <source>
        <dbReference type="Proteomes" id="UP001349262"/>
    </source>
</evidence>
<reference evidence="1 2" key="1">
    <citation type="journal article" date="2012" name="Genet. Mol. Biol.">
        <title>Analysis of 16S rRNA and mxaF genes revealing insights into Methylobacterium niche-specific plant association.</title>
        <authorList>
            <person name="Dourado M.N."/>
            <person name="Andreote F.D."/>
            <person name="Dini-Andreote F."/>
            <person name="Conti R."/>
            <person name="Araujo J.M."/>
            <person name="Araujo W.L."/>
        </authorList>
    </citation>
    <scope>NUCLEOTIDE SEQUENCE [LARGE SCALE GENOMIC DNA]</scope>
    <source>
        <strain evidence="1 2">SR1.6/4</strain>
    </source>
</reference>
<organism evidence="1 2">
    <name type="scientific">Methylobacterium radiotolerans</name>
    <dbReference type="NCBI Taxonomy" id="31998"/>
    <lineage>
        <taxon>Bacteria</taxon>
        <taxon>Pseudomonadati</taxon>
        <taxon>Pseudomonadota</taxon>
        <taxon>Alphaproteobacteria</taxon>
        <taxon>Hyphomicrobiales</taxon>
        <taxon>Methylobacteriaceae</taxon>
        <taxon>Methylobacterium</taxon>
    </lineage>
</organism>
<evidence type="ECO:0000313" key="1">
    <source>
        <dbReference type="EMBL" id="MEE7455604.1"/>
    </source>
</evidence>
<dbReference type="EMBL" id="MLBY01000002">
    <property type="protein sequence ID" value="MEE7455604.1"/>
    <property type="molecule type" value="Genomic_DNA"/>
</dbReference>
<dbReference type="Proteomes" id="UP001349262">
    <property type="component" value="Unassembled WGS sequence"/>
</dbReference>
<proteinExistence type="predicted"/>
<accession>A0ABU7T4Y6</accession>
<keyword evidence="2" id="KW-1185">Reference proteome</keyword>
<sequence length="232" mass="23591">MSAAPLPRPANGEPAPVAGRLIAAAPGALVLRFPLPPSLPIPLHVAAPEGVALVTWAFAGLEAGASGGPVCLLALDAAGMTVGETLTLATHFRDITVLSEPASADALSAAERTLLARALLSSGAAGLPLLGRLFTLVEAAVTALPVAEDAPDLAEEAGGWTLGGTAIPHGLLFRTRAGWGCVRVARAALGFKPHPRQRLTLDPVWGAAPEGLPERSFALHAHGFTALMTWAS</sequence>
<gene>
    <name evidence="1" type="ORF">MRSR164_01865</name>
</gene>
<comment type="caution">
    <text evidence="1">The sequence shown here is derived from an EMBL/GenBank/DDBJ whole genome shotgun (WGS) entry which is preliminary data.</text>
</comment>